<dbReference type="Proteomes" id="UP001604336">
    <property type="component" value="Unassembled WGS sequence"/>
</dbReference>
<comment type="caution">
    <text evidence="1">The sequence shown here is derived from an EMBL/GenBank/DDBJ whole genome shotgun (WGS) entry which is preliminary data.</text>
</comment>
<evidence type="ECO:0000313" key="1">
    <source>
        <dbReference type="EMBL" id="KAL2486214.1"/>
    </source>
</evidence>
<name>A0ABD1RCQ9_9LAMI</name>
<dbReference type="EMBL" id="JBFOLK010000009">
    <property type="protein sequence ID" value="KAL2486214.1"/>
    <property type="molecule type" value="Genomic_DNA"/>
</dbReference>
<dbReference type="AlphaFoldDB" id="A0ABD1RCQ9"/>
<sequence>MTNVIVLEVLLSSDLDKTVSYYFYRVLHTCLGLYREVVTNATIHNSLYKKDNMKQWIDDVEDVCEGDLDSSDDEVNLTHFDVPKEETLTAHVFFTAEAMWSNNRDAIAESMLVNQNPNANAEID</sequence>
<protein>
    <submittedName>
        <fullName evidence="1">Uncharacterized protein</fullName>
    </submittedName>
</protein>
<proteinExistence type="predicted"/>
<gene>
    <name evidence="1" type="ORF">Adt_30970</name>
</gene>
<keyword evidence="2" id="KW-1185">Reference proteome</keyword>
<accession>A0ABD1RCQ9</accession>
<reference evidence="2" key="1">
    <citation type="submission" date="2024-07" db="EMBL/GenBank/DDBJ databases">
        <title>Two chromosome-level genome assemblies of Korean endemic species Abeliophyllum distichum and Forsythia ovata (Oleaceae).</title>
        <authorList>
            <person name="Jang H."/>
        </authorList>
    </citation>
    <scope>NUCLEOTIDE SEQUENCE [LARGE SCALE GENOMIC DNA]</scope>
</reference>
<evidence type="ECO:0000313" key="2">
    <source>
        <dbReference type="Proteomes" id="UP001604336"/>
    </source>
</evidence>
<organism evidence="1 2">
    <name type="scientific">Abeliophyllum distichum</name>
    <dbReference type="NCBI Taxonomy" id="126358"/>
    <lineage>
        <taxon>Eukaryota</taxon>
        <taxon>Viridiplantae</taxon>
        <taxon>Streptophyta</taxon>
        <taxon>Embryophyta</taxon>
        <taxon>Tracheophyta</taxon>
        <taxon>Spermatophyta</taxon>
        <taxon>Magnoliopsida</taxon>
        <taxon>eudicotyledons</taxon>
        <taxon>Gunneridae</taxon>
        <taxon>Pentapetalae</taxon>
        <taxon>asterids</taxon>
        <taxon>lamiids</taxon>
        <taxon>Lamiales</taxon>
        <taxon>Oleaceae</taxon>
        <taxon>Forsythieae</taxon>
        <taxon>Abeliophyllum</taxon>
    </lineage>
</organism>